<dbReference type="AlphaFoldDB" id="A0A0P0W0H5"/>
<dbReference type="Proteomes" id="UP000059680">
    <property type="component" value="Chromosome 3"/>
</dbReference>
<dbReference type="Gramene" id="Os03t0582550-00">
    <property type="protein sequence ID" value="Os03t0582550-00"/>
    <property type="gene ID" value="Os03g0582550"/>
</dbReference>
<gene>
    <name evidence="2" type="ordered locus">Os03g0582550</name>
    <name evidence="2" type="ORF">OSNPB_030582550</name>
</gene>
<reference evidence="2 3" key="2">
    <citation type="journal article" date="2013" name="Plant Cell Physiol.">
        <title>Rice Annotation Project Database (RAP-DB): an integrative and interactive database for rice genomics.</title>
        <authorList>
            <person name="Sakai H."/>
            <person name="Lee S.S."/>
            <person name="Tanaka T."/>
            <person name="Numa H."/>
            <person name="Kim J."/>
            <person name="Kawahara Y."/>
            <person name="Wakimoto H."/>
            <person name="Yang C.C."/>
            <person name="Iwamoto M."/>
            <person name="Abe T."/>
            <person name="Yamada Y."/>
            <person name="Muto A."/>
            <person name="Inokuchi H."/>
            <person name="Ikemura T."/>
            <person name="Matsumoto T."/>
            <person name="Sasaki T."/>
            <person name="Itoh T."/>
        </authorList>
    </citation>
    <scope>NUCLEOTIDE SEQUENCE [LARGE SCALE GENOMIC DNA]</scope>
    <source>
        <strain evidence="3">cv. Nipponbare</strain>
    </source>
</reference>
<evidence type="ECO:0000313" key="3">
    <source>
        <dbReference type="Proteomes" id="UP000059680"/>
    </source>
</evidence>
<sequence length="147" mass="16514">MVIPSRPGRRPSRASMRSSLVSLSSASRLTLSNCSWNLLMRSWMKPSRSVIFLYLSSCGKVLKRSRTLITSDSDGQTTVACASPSPYTMRHVSTLHSVASSLAFFIKPLSRFLNVARRFASLMIRCSFTLLRAMAFTIHHFLARMHL</sequence>
<dbReference type="PaxDb" id="39947-A0A0P0W0H5"/>
<feature type="transmembrane region" description="Helical" evidence="1">
    <location>
        <begin position="122"/>
        <end position="142"/>
    </location>
</feature>
<keyword evidence="3" id="KW-1185">Reference proteome</keyword>
<dbReference type="InParanoid" id="A0A0P0W0H5"/>
<proteinExistence type="predicted"/>
<protein>
    <submittedName>
        <fullName evidence="2">Os03g0582550 protein</fullName>
    </submittedName>
</protein>
<evidence type="ECO:0000256" key="1">
    <source>
        <dbReference type="SAM" id="Phobius"/>
    </source>
</evidence>
<organism evidence="2 3">
    <name type="scientific">Oryza sativa subsp. japonica</name>
    <name type="common">Rice</name>
    <dbReference type="NCBI Taxonomy" id="39947"/>
    <lineage>
        <taxon>Eukaryota</taxon>
        <taxon>Viridiplantae</taxon>
        <taxon>Streptophyta</taxon>
        <taxon>Embryophyta</taxon>
        <taxon>Tracheophyta</taxon>
        <taxon>Spermatophyta</taxon>
        <taxon>Magnoliopsida</taxon>
        <taxon>Liliopsida</taxon>
        <taxon>Poales</taxon>
        <taxon>Poaceae</taxon>
        <taxon>BOP clade</taxon>
        <taxon>Oryzoideae</taxon>
        <taxon>Oryzeae</taxon>
        <taxon>Oryzinae</taxon>
        <taxon>Oryza</taxon>
        <taxon>Oryza sativa</taxon>
    </lineage>
</organism>
<keyword evidence="1" id="KW-0472">Membrane</keyword>
<reference evidence="2 3" key="3">
    <citation type="journal article" date="2013" name="Rice">
        <title>Improvement of the Oryza sativa Nipponbare reference genome using next generation sequence and optical map data.</title>
        <authorList>
            <person name="Kawahara Y."/>
            <person name="de la Bastide M."/>
            <person name="Hamilton J.P."/>
            <person name="Kanamori H."/>
            <person name="McCombie W.R."/>
            <person name="Ouyang S."/>
            <person name="Schwartz D.C."/>
            <person name="Tanaka T."/>
            <person name="Wu J."/>
            <person name="Zhou S."/>
            <person name="Childs K.L."/>
            <person name="Davidson R.M."/>
            <person name="Lin H."/>
            <person name="Quesada-Ocampo L."/>
            <person name="Vaillancourt B."/>
            <person name="Sakai H."/>
            <person name="Lee S.S."/>
            <person name="Kim J."/>
            <person name="Numa H."/>
            <person name="Itoh T."/>
            <person name="Buell C.R."/>
            <person name="Matsumoto T."/>
        </authorList>
    </citation>
    <scope>NUCLEOTIDE SEQUENCE [LARGE SCALE GENOMIC DNA]</scope>
    <source>
        <strain evidence="3">cv. Nipponbare</strain>
    </source>
</reference>
<name>A0A0P0W0H5_ORYSJ</name>
<accession>A0A0P0W0H5</accession>
<keyword evidence="1" id="KW-1133">Transmembrane helix</keyword>
<reference evidence="3" key="1">
    <citation type="journal article" date="2005" name="Nature">
        <title>The map-based sequence of the rice genome.</title>
        <authorList>
            <consortium name="International rice genome sequencing project (IRGSP)"/>
            <person name="Matsumoto T."/>
            <person name="Wu J."/>
            <person name="Kanamori H."/>
            <person name="Katayose Y."/>
            <person name="Fujisawa M."/>
            <person name="Namiki N."/>
            <person name="Mizuno H."/>
            <person name="Yamamoto K."/>
            <person name="Antonio B.A."/>
            <person name="Baba T."/>
            <person name="Sakata K."/>
            <person name="Nagamura Y."/>
            <person name="Aoki H."/>
            <person name="Arikawa K."/>
            <person name="Arita K."/>
            <person name="Bito T."/>
            <person name="Chiden Y."/>
            <person name="Fujitsuka N."/>
            <person name="Fukunaka R."/>
            <person name="Hamada M."/>
            <person name="Harada C."/>
            <person name="Hayashi A."/>
            <person name="Hijishita S."/>
            <person name="Honda M."/>
            <person name="Hosokawa S."/>
            <person name="Ichikawa Y."/>
            <person name="Idonuma A."/>
            <person name="Iijima M."/>
            <person name="Ikeda M."/>
            <person name="Ikeno M."/>
            <person name="Ito K."/>
            <person name="Ito S."/>
            <person name="Ito T."/>
            <person name="Ito Y."/>
            <person name="Ito Y."/>
            <person name="Iwabuchi A."/>
            <person name="Kamiya K."/>
            <person name="Karasawa W."/>
            <person name="Kurita K."/>
            <person name="Katagiri S."/>
            <person name="Kikuta A."/>
            <person name="Kobayashi H."/>
            <person name="Kobayashi N."/>
            <person name="Machita K."/>
            <person name="Maehara T."/>
            <person name="Masukawa M."/>
            <person name="Mizubayashi T."/>
            <person name="Mukai Y."/>
            <person name="Nagasaki H."/>
            <person name="Nagata Y."/>
            <person name="Naito S."/>
            <person name="Nakashima M."/>
            <person name="Nakama Y."/>
            <person name="Nakamichi Y."/>
            <person name="Nakamura M."/>
            <person name="Meguro A."/>
            <person name="Negishi M."/>
            <person name="Ohta I."/>
            <person name="Ohta T."/>
            <person name="Okamoto M."/>
            <person name="Ono N."/>
            <person name="Saji S."/>
            <person name="Sakaguchi M."/>
            <person name="Sakai K."/>
            <person name="Shibata M."/>
            <person name="Shimokawa T."/>
            <person name="Song J."/>
            <person name="Takazaki Y."/>
            <person name="Terasawa K."/>
            <person name="Tsugane M."/>
            <person name="Tsuji K."/>
            <person name="Ueda S."/>
            <person name="Waki K."/>
            <person name="Yamagata H."/>
            <person name="Yamamoto M."/>
            <person name="Yamamoto S."/>
            <person name="Yamane H."/>
            <person name="Yoshiki S."/>
            <person name="Yoshihara R."/>
            <person name="Yukawa K."/>
            <person name="Zhong H."/>
            <person name="Yano M."/>
            <person name="Yuan Q."/>
            <person name="Ouyang S."/>
            <person name="Liu J."/>
            <person name="Jones K.M."/>
            <person name="Gansberger K."/>
            <person name="Moffat K."/>
            <person name="Hill J."/>
            <person name="Bera J."/>
            <person name="Fadrosh D."/>
            <person name="Jin S."/>
            <person name="Johri S."/>
            <person name="Kim M."/>
            <person name="Overton L."/>
            <person name="Reardon M."/>
            <person name="Tsitrin T."/>
            <person name="Vuong H."/>
            <person name="Weaver B."/>
            <person name="Ciecko A."/>
            <person name="Tallon L."/>
            <person name="Jackson J."/>
            <person name="Pai G."/>
            <person name="Aken S.V."/>
            <person name="Utterback T."/>
            <person name="Reidmuller S."/>
            <person name="Feldblyum T."/>
            <person name="Hsiao J."/>
            <person name="Zismann V."/>
            <person name="Iobst S."/>
            <person name="de Vazeille A.R."/>
            <person name="Buell C.R."/>
            <person name="Ying K."/>
            <person name="Li Y."/>
            <person name="Lu T."/>
            <person name="Huang Y."/>
            <person name="Zhao Q."/>
            <person name="Feng Q."/>
            <person name="Zhang L."/>
            <person name="Zhu J."/>
            <person name="Weng Q."/>
            <person name="Mu J."/>
            <person name="Lu Y."/>
            <person name="Fan D."/>
            <person name="Liu Y."/>
            <person name="Guan J."/>
            <person name="Zhang Y."/>
            <person name="Yu S."/>
            <person name="Liu X."/>
            <person name="Zhang Y."/>
            <person name="Hong G."/>
            <person name="Han B."/>
            <person name="Choisne N."/>
            <person name="Demange N."/>
            <person name="Orjeda G."/>
            <person name="Samain S."/>
            <person name="Cattolico L."/>
            <person name="Pelletier E."/>
            <person name="Couloux A."/>
            <person name="Segurens B."/>
            <person name="Wincker P."/>
            <person name="D'Hont A."/>
            <person name="Scarpelli C."/>
            <person name="Weissenbach J."/>
            <person name="Salanoubat M."/>
            <person name="Quetier F."/>
            <person name="Yu Y."/>
            <person name="Kim H.R."/>
            <person name="Rambo T."/>
            <person name="Currie J."/>
            <person name="Collura K."/>
            <person name="Luo M."/>
            <person name="Yang T."/>
            <person name="Ammiraju J.S.S."/>
            <person name="Engler F."/>
            <person name="Soderlund C."/>
            <person name="Wing R.A."/>
            <person name="Palmer L.E."/>
            <person name="de la Bastide M."/>
            <person name="Spiegel L."/>
            <person name="Nascimento L."/>
            <person name="Zutavern T."/>
            <person name="O'Shaughnessy A."/>
            <person name="Dike S."/>
            <person name="Dedhia N."/>
            <person name="Preston R."/>
            <person name="Balija V."/>
            <person name="McCombie W.R."/>
            <person name="Chow T."/>
            <person name="Chen H."/>
            <person name="Chung M."/>
            <person name="Chen C."/>
            <person name="Shaw J."/>
            <person name="Wu H."/>
            <person name="Hsiao K."/>
            <person name="Chao Y."/>
            <person name="Chu M."/>
            <person name="Cheng C."/>
            <person name="Hour A."/>
            <person name="Lee P."/>
            <person name="Lin S."/>
            <person name="Lin Y."/>
            <person name="Liou J."/>
            <person name="Liu S."/>
            <person name="Hsing Y."/>
            <person name="Raghuvanshi S."/>
            <person name="Mohanty A."/>
            <person name="Bharti A.K."/>
            <person name="Gaur A."/>
            <person name="Gupta V."/>
            <person name="Kumar D."/>
            <person name="Ravi V."/>
            <person name="Vij S."/>
            <person name="Kapur A."/>
            <person name="Khurana P."/>
            <person name="Khurana P."/>
            <person name="Khurana J.P."/>
            <person name="Tyagi A.K."/>
            <person name="Gaikwad K."/>
            <person name="Singh A."/>
            <person name="Dalal V."/>
            <person name="Srivastava S."/>
            <person name="Dixit A."/>
            <person name="Pal A.K."/>
            <person name="Ghazi I.A."/>
            <person name="Yadav M."/>
            <person name="Pandit A."/>
            <person name="Bhargava A."/>
            <person name="Sureshbabu K."/>
            <person name="Batra K."/>
            <person name="Sharma T.R."/>
            <person name="Mohapatra T."/>
            <person name="Singh N.K."/>
            <person name="Messing J."/>
            <person name="Nelson A.B."/>
            <person name="Fuks G."/>
            <person name="Kavchok S."/>
            <person name="Keizer G."/>
            <person name="Linton E."/>
            <person name="Llaca V."/>
            <person name="Song R."/>
            <person name="Tanyolac B."/>
            <person name="Young S."/>
            <person name="Ho-Il K."/>
            <person name="Hahn J.H."/>
            <person name="Sangsakoo G."/>
            <person name="Vanavichit A."/>
            <person name="de Mattos Luiz.A.T."/>
            <person name="Zimmer P.D."/>
            <person name="Malone G."/>
            <person name="Dellagostin O."/>
            <person name="de Oliveira A.C."/>
            <person name="Bevan M."/>
            <person name="Bancroft I."/>
            <person name="Minx P."/>
            <person name="Cordum H."/>
            <person name="Wilson R."/>
            <person name="Cheng Z."/>
            <person name="Jin W."/>
            <person name="Jiang J."/>
            <person name="Leong S.A."/>
            <person name="Iwama H."/>
            <person name="Gojobori T."/>
            <person name="Itoh T."/>
            <person name="Niimura Y."/>
            <person name="Fujii Y."/>
            <person name="Habara T."/>
            <person name="Sakai H."/>
            <person name="Sato Y."/>
            <person name="Wilson G."/>
            <person name="Kumar K."/>
            <person name="McCouch S."/>
            <person name="Juretic N."/>
            <person name="Hoen D."/>
            <person name="Wright S."/>
            <person name="Bruskiewich R."/>
            <person name="Bureau T."/>
            <person name="Miyao A."/>
            <person name="Hirochika H."/>
            <person name="Nishikawa T."/>
            <person name="Kadowaki K."/>
            <person name="Sugiura M."/>
            <person name="Burr B."/>
            <person name="Sasaki T."/>
        </authorList>
    </citation>
    <scope>NUCLEOTIDE SEQUENCE [LARGE SCALE GENOMIC DNA]</scope>
    <source>
        <strain evidence="3">cv. Nipponbare</strain>
    </source>
</reference>
<evidence type="ECO:0000313" key="2">
    <source>
        <dbReference type="EMBL" id="BAS85068.1"/>
    </source>
</evidence>
<keyword evidence="1" id="KW-0812">Transmembrane</keyword>
<dbReference type="EMBL" id="AP014959">
    <property type="protein sequence ID" value="BAS85068.1"/>
    <property type="molecule type" value="Genomic_DNA"/>
</dbReference>